<accession>A0AAV2FEJ3</accession>
<dbReference type="AlphaFoldDB" id="A0AAV2FEJ3"/>
<reference evidence="2 3" key="1">
    <citation type="submission" date="2024-04" db="EMBL/GenBank/DDBJ databases">
        <authorList>
            <person name="Fracassetti M."/>
        </authorList>
    </citation>
    <scope>NUCLEOTIDE SEQUENCE [LARGE SCALE GENOMIC DNA]</scope>
</reference>
<evidence type="ECO:0000256" key="1">
    <source>
        <dbReference type="SAM" id="MobiDB-lite"/>
    </source>
</evidence>
<sequence length="79" mass="8329">MRAGTSPLMSKAVIAPLSTSAIRATPPFTAAVRCSEARIEVFLHDPTPQAAPRQLSTPSPRSFKAVNSLPSTDAVIGPW</sequence>
<dbReference type="Proteomes" id="UP001497516">
    <property type="component" value="Chromosome 6"/>
</dbReference>
<dbReference type="EMBL" id="OZ034819">
    <property type="protein sequence ID" value="CAL1396429.1"/>
    <property type="molecule type" value="Genomic_DNA"/>
</dbReference>
<gene>
    <name evidence="2" type="ORF">LTRI10_LOCUS36798</name>
</gene>
<evidence type="ECO:0000313" key="2">
    <source>
        <dbReference type="EMBL" id="CAL1396429.1"/>
    </source>
</evidence>
<keyword evidence="3" id="KW-1185">Reference proteome</keyword>
<evidence type="ECO:0000313" key="3">
    <source>
        <dbReference type="Proteomes" id="UP001497516"/>
    </source>
</evidence>
<organism evidence="2 3">
    <name type="scientific">Linum trigynum</name>
    <dbReference type="NCBI Taxonomy" id="586398"/>
    <lineage>
        <taxon>Eukaryota</taxon>
        <taxon>Viridiplantae</taxon>
        <taxon>Streptophyta</taxon>
        <taxon>Embryophyta</taxon>
        <taxon>Tracheophyta</taxon>
        <taxon>Spermatophyta</taxon>
        <taxon>Magnoliopsida</taxon>
        <taxon>eudicotyledons</taxon>
        <taxon>Gunneridae</taxon>
        <taxon>Pentapetalae</taxon>
        <taxon>rosids</taxon>
        <taxon>fabids</taxon>
        <taxon>Malpighiales</taxon>
        <taxon>Linaceae</taxon>
        <taxon>Linum</taxon>
    </lineage>
</organism>
<feature type="region of interest" description="Disordered" evidence="1">
    <location>
        <begin position="47"/>
        <end position="66"/>
    </location>
</feature>
<proteinExistence type="predicted"/>
<name>A0AAV2FEJ3_9ROSI</name>
<protein>
    <submittedName>
        <fullName evidence="2">Uncharacterized protein</fullName>
    </submittedName>
</protein>